<keyword evidence="2" id="KW-0805">Transcription regulation</keyword>
<dbReference type="GO" id="GO:0000981">
    <property type="term" value="F:DNA-binding transcription factor activity, RNA polymerase II-specific"/>
    <property type="evidence" value="ECO:0000318"/>
    <property type="project" value="GO_Central"/>
</dbReference>
<keyword evidence="4" id="KW-0804">Transcription</keyword>
<dbReference type="PROSITE" id="PS51297">
    <property type="entry name" value="K_BOX"/>
    <property type="match status" value="1"/>
</dbReference>
<gene>
    <name evidence="9" type="ORF">ZOSMA_83G00290</name>
</gene>
<keyword evidence="3" id="KW-0238">DNA-binding</keyword>
<dbReference type="InterPro" id="IPR002100">
    <property type="entry name" value="TF_MADSbox"/>
</dbReference>
<evidence type="ECO:0000256" key="5">
    <source>
        <dbReference type="ARBA" id="ARBA00023242"/>
    </source>
</evidence>
<dbReference type="PANTHER" id="PTHR48019">
    <property type="entry name" value="SERUM RESPONSE FACTOR HOMOLOG"/>
    <property type="match status" value="1"/>
</dbReference>
<dbReference type="OMA" id="SCRGSEM"/>
<feature type="coiled-coil region" evidence="6">
    <location>
        <begin position="146"/>
        <end position="173"/>
    </location>
</feature>
<dbReference type="GO" id="GO:0006357">
    <property type="term" value="P:regulation of transcription by RNA polymerase II"/>
    <property type="evidence" value="ECO:0000318"/>
    <property type="project" value="GO_Central"/>
</dbReference>
<dbReference type="InterPro" id="IPR036879">
    <property type="entry name" value="TF_MADSbox_sf"/>
</dbReference>
<dbReference type="SUPFAM" id="SSF55455">
    <property type="entry name" value="SRF-like"/>
    <property type="match status" value="1"/>
</dbReference>
<comment type="caution">
    <text evidence="9">The sequence shown here is derived from an EMBL/GenBank/DDBJ whole genome shotgun (WGS) entry which is preliminary data.</text>
</comment>
<organism evidence="9 10">
    <name type="scientific">Zostera marina</name>
    <name type="common">Eelgrass</name>
    <dbReference type="NCBI Taxonomy" id="29655"/>
    <lineage>
        <taxon>Eukaryota</taxon>
        <taxon>Viridiplantae</taxon>
        <taxon>Streptophyta</taxon>
        <taxon>Embryophyta</taxon>
        <taxon>Tracheophyta</taxon>
        <taxon>Spermatophyta</taxon>
        <taxon>Magnoliopsida</taxon>
        <taxon>Liliopsida</taxon>
        <taxon>Zosteraceae</taxon>
        <taxon>Zostera</taxon>
    </lineage>
</organism>
<dbReference type="PROSITE" id="PS50066">
    <property type="entry name" value="MADS_BOX_2"/>
    <property type="match status" value="1"/>
</dbReference>
<dbReference type="GO" id="GO:0045944">
    <property type="term" value="P:positive regulation of transcription by RNA polymerase II"/>
    <property type="evidence" value="ECO:0007669"/>
    <property type="project" value="InterPro"/>
</dbReference>
<dbReference type="GO" id="GO:0005634">
    <property type="term" value="C:nucleus"/>
    <property type="evidence" value="ECO:0007669"/>
    <property type="project" value="UniProtKB-SubCell"/>
</dbReference>
<feature type="domain" description="MADS-box" evidence="7">
    <location>
        <begin position="1"/>
        <end position="61"/>
    </location>
</feature>
<evidence type="ECO:0000256" key="4">
    <source>
        <dbReference type="ARBA" id="ARBA00023163"/>
    </source>
</evidence>
<dbReference type="AlphaFoldDB" id="A0A0K9NLL3"/>
<evidence type="ECO:0000256" key="3">
    <source>
        <dbReference type="ARBA" id="ARBA00023125"/>
    </source>
</evidence>
<dbReference type="GO" id="GO:0046983">
    <property type="term" value="F:protein dimerization activity"/>
    <property type="evidence" value="ECO:0007669"/>
    <property type="project" value="InterPro"/>
</dbReference>
<proteinExistence type="predicted"/>
<name>A0A0K9NLL3_ZOSMR</name>
<dbReference type="STRING" id="29655.A0A0K9NLL3"/>
<dbReference type="OrthoDB" id="1898716at2759"/>
<comment type="subcellular location">
    <subcellularLocation>
        <location evidence="1">Nucleus</location>
    </subcellularLocation>
</comment>
<dbReference type="PRINTS" id="PR00404">
    <property type="entry name" value="MADSDOMAIN"/>
</dbReference>
<evidence type="ECO:0000313" key="10">
    <source>
        <dbReference type="Proteomes" id="UP000036987"/>
    </source>
</evidence>
<accession>A0A0K9NLL3</accession>
<keyword evidence="6" id="KW-0175">Coiled coil</keyword>
<dbReference type="GO" id="GO:0000978">
    <property type="term" value="F:RNA polymerase II cis-regulatory region sequence-specific DNA binding"/>
    <property type="evidence" value="ECO:0000318"/>
    <property type="project" value="GO_Central"/>
</dbReference>
<dbReference type="CDD" id="cd00265">
    <property type="entry name" value="MADS_MEF2_like"/>
    <property type="match status" value="1"/>
</dbReference>
<evidence type="ECO:0000256" key="2">
    <source>
        <dbReference type="ARBA" id="ARBA00023015"/>
    </source>
</evidence>
<dbReference type="SMART" id="SM00432">
    <property type="entry name" value="MADS"/>
    <property type="match status" value="1"/>
</dbReference>
<dbReference type="InterPro" id="IPR033896">
    <property type="entry name" value="MEF2-like_N"/>
</dbReference>
<dbReference type="InterPro" id="IPR002487">
    <property type="entry name" value="TF_Kbox"/>
</dbReference>
<dbReference type="InterPro" id="IPR050142">
    <property type="entry name" value="MADS-box/MEF2_TF"/>
</dbReference>
<evidence type="ECO:0000256" key="1">
    <source>
        <dbReference type="ARBA" id="ARBA00004123"/>
    </source>
</evidence>
<dbReference type="Pfam" id="PF01486">
    <property type="entry name" value="K-box"/>
    <property type="match status" value="1"/>
</dbReference>
<dbReference type="Pfam" id="PF00319">
    <property type="entry name" value="SRF-TF"/>
    <property type="match status" value="1"/>
</dbReference>
<dbReference type="EMBL" id="LFYR01002038">
    <property type="protein sequence ID" value="KMZ57654.1"/>
    <property type="molecule type" value="Genomic_DNA"/>
</dbReference>
<dbReference type="Proteomes" id="UP000036987">
    <property type="component" value="Unassembled WGS sequence"/>
</dbReference>
<keyword evidence="10" id="KW-1185">Reference proteome</keyword>
<evidence type="ECO:0000259" key="8">
    <source>
        <dbReference type="PROSITE" id="PS51297"/>
    </source>
</evidence>
<sequence length="197" mass="22726">MVRGKVQMRKIENPVYRRVTFCKRRAGLLKKAKELSVLCDVDVGLIIFSSRGKLYELSTKGTIQELVERYLNPSVTESDDSINVNNQAKSQKAEVEISVLKQEIEMLHKGMRNMFGEGKEKMTYEQLNVLEKQLEVWIYDIRSAKVKNMIQEIESLKNKEMILKAANEILLQEKSAERSIVRIVEEQSGLLNVSQMM</sequence>
<keyword evidence="5" id="KW-0539">Nucleus</keyword>
<protein>
    <submittedName>
        <fullName evidence="9">MADS-box transcription factor 26</fullName>
    </submittedName>
</protein>
<feature type="domain" description="K-box" evidence="8">
    <location>
        <begin position="90"/>
        <end position="181"/>
    </location>
</feature>
<evidence type="ECO:0000256" key="6">
    <source>
        <dbReference type="SAM" id="Coils"/>
    </source>
</evidence>
<reference evidence="10" key="1">
    <citation type="journal article" date="2016" name="Nature">
        <title>The genome of the seagrass Zostera marina reveals angiosperm adaptation to the sea.</title>
        <authorList>
            <person name="Olsen J.L."/>
            <person name="Rouze P."/>
            <person name="Verhelst B."/>
            <person name="Lin Y.-C."/>
            <person name="Bayer T."/>
            <person name="Collen J."/>
            <person name="Dattolo E."/>
            <person name="De Paoli E."/>
            <person name="Dittami S."/>
            <person name="Maumus F."/>
            <person name="Michel G."/>
            <person name="Kersting A."/>
            <person name="Lauritano C."/>
            <person name="Lohaus R."/>
            <person name="Toepel M."/>
            <person name="Tonon T."/>
            <person name="Vanneste K."/>
            <person name="Amirebrahimi M."/>
            <person name="Brakel J."/>
            <person name="Bostroem C."/>
            <person name="Chovatia M."/>
            <person name="Grimwood J."/>
            <person name="Jenkins J.W."/>
            <person name="Jueterbock A."/>
            <person name="Mraz A."/>
            <person name="Stam W.T."/>
            <person name="Tice H."/>
            <person name="Bornberg-Bauer E."/>
            <person name="Green P.J."/>
            <person name="Pearson G.A."/>
            <person name="Procaccini G."/>
            <person name="Duarte C.M."/>
            <person name="Schmutz J."/>
            <person name="Reusch T.B.H."/>
            <person name="Van de Peer Y."/>
        </authorList>
    </citation>
    <scope>NUCLEOTIDE SEQUENCE [LARGE SCALE GENOMIC DNA]</scope>
    <source>
        <strain evidence="10">cv. Finnish</strain>
    </source>
</reference>
<dbReference type="Gene3D" id="3.40.1810.10">
    <property type="entry name" value="Transcription factor, MADS-box"/>
    <property type="match status" value="1"/>
</dbReference>
<dbReference type="PROSITE" id="PS00350">
    <property type="entry name" value="MADS_BOX_1"/>
    <property type="match status" value="1"/>
</dbReference>
<evidence type="ECO:0000259" key="7">
    <source>
        <dbReference type="PROSITE" id="PS50066"/>
    </source>
</evidence>
<evidence type="ECO:0000313" key="9">
    <source>
        <dbReference type="EMBL" id="KMZ57654.1"/>
    </source>
</evidence>